<gene>
    <name evidence="1" type="ORF">SAMN05660337_2756</name>
</gene>
<protein>
    <submittedName>
        <fullName evidence="1">Uncharacterized protein</fullName>
    </submittedName>
</protein>
<dbReference type="EMBL" id="FNGA01000004">
    <property type="protein sequence ID" value="SDL35734.1"/>
    <property type="molecule type" value="Genomic_DNA"/>
</dbReference>
<keyword evidence="2" id="KW-1185">Reference proteome</keyword>
<proteinExistence type="predicted"/>
<sequence length="86" mass="9818">MAQKNVKKMMGVLSGVFVHTGNLSKEEAMKMTGMDEAEFKTVYDKAANVVKKLESYDTAAEKYDKFSEHLWEELQEYVKKFGPFGV</sequence>
<dbReference type="RefSeq" id="WP_092162096.1">
    <property type="nucleotide sequence ID" value="NZ_FNGA01000004.1"/>
</dbReference>
<accession>A0A1G9JF49</accession>
<name>A0A1G9JF49_9BACT</name>
<dbReference type="Proteomes" id="UP000199053">
    <property type="component" value="Unassembled WGS sequence"/>
</dbReference>
<reference evidence="2" key="1">
    <citation type="submission" date="2016-10" db="EMBL/GenBank/DDBJ databases">
        <authorList>
            <person name="Varghese N."/>
            <person name="Submissions S."/>
        </authorList>
    </citation>
    <scope>NUCLEOTIDE SEQUENCE [LARGE SCALE GENOMIC DNA]</scope>
    <source>
        <strain evidence="2">DSM 16995</strain>
    </source>
</reference>
<dbReference type="AlphaFoldDB" id="A0A1G9JF49"/>
<organism evidence="1 2">
    <name type="scientific">Maridesulfovibrio ferrireducens</name>
    <dbReference type="NCBI Taxonomy" id="246191"/>
    <lineage>
        <taxon>Bacteria</taxon>
        <taxon>Pseudomonadati</taxon>
        <taxon>Thermodesulfobacteriota</taxon>
        <taxon>Desulfovibrionia</taxon>
        <taxon>Desulfovibrionales</taxon>
        <taxon>Desulfovibrionaceae</taxon>
        <taxon>Maridesulfovibrio</taxon>
    </lineage>
</organism>
<dbReference type="OrthoDB" id="5457966at2"/>
<evidence type="ECO:0000313" key="2">
    <source>
        <dbReference type="Proteomes" id="UP000199053"/>
    </source>
</evidence>
<evidence type="ECO:0000313" key="1">
    <source>
        <dbReference type="EMBL" id="SDL35734.1"/>
    </source>
</evidence>